<evidence type="ECO:0000313" key="2">
    <source>
        <dbReference type="Proteomes" id="UP000255082"/>
    </source>
</evidence>
<dbReference type="OrthoDB" id="4566533at2"/>
<dbReference type="AlphaFoldDB" id="A0A378WL28"/>
<organism evidence="1 2">
    <name type="scientific">Nocardia africana</name>
    <dbReference type="NCBI Taxonomy" id="134964"/>
    <lineage>
        <taxon>Bacteria</taxon>
        <taxon>Bacillati</taxon>
        <taxon>Actinomycetota</taxon>
        <taxon>Actinomycetes</taxon>
        <taxon>Mycobacteriales</taxon>
        <taxon>Nocardiaceae</taxon>
        <taxon>Nocardia</taxon>
    </lineage>
</organism>
<dbReference type="Proteomes" id="UP000255082">
    <property type="component" value="Unassembled WGS sequence"/>
</dbReference>
<name>A0A378WL28_9NOCA</name>
<dbReference type="EMBL" id="UGRU01000001">
    <property type="protein sequence ID" value="SUA41956.1"/>
    <property type="molecule type" value="Genomic_DNA"/>
</dbReference>
<gene>
    <name evidence="1" type="ORF">NCTC13184_01303</name>
</gene>
<accession>A0A378WL28</accession>
<evidence type="ECO:0008006" key="3">
    <source>
        <dbReference type="Google" id="ProtNLM"/>
    </source>
</evidence>
<dbReference type="RefSeq" id="WP_062961679.1">
    <property type="nucleotide sequence ID" value="NZ_JAJFOE010000001.1"/>
</dbReference>
<evidence type="ECO:0000313" key="1">
    <source>
        <dbReference type="EMBL" id="SUA41956.1"/>
    </source>
</evidence>
<reference evidence="1 2" key="1">
    <citation type="submission" date="2018-06" db="EMBL/GenBank/DDBJ databases">
        <authorList>
            <consortium name="Pathogen Informatics"/>
            <person name="Doyle S."/>
        </authorList>
    </citation>
    <scope>NUCLEOTIDE SEQUENCE [LARGE SCALE GENOMIC DNA]</scope>
    <source>
        <strain evidence="1 2">NCTC13184</strain>
    </source>
</reference>
<proteinExistence type="predicted"/>
<protein>
    <recommendedName>
        <fullName evidence="3">Tryptophan dimethylallyltransferase</fullName>
    </recommendedName>
</protein>
<sequence>MTVAAATSTGDFVVDVAERIGTGCTPESLRSVLFRACGGRLEARTPDGVRSSGITSSGFPFEASVTGGLGRYSQMLRYITETTTWEPDFAVRLEAYLATITELVTWLPGGDPAAADLLHSFVTTVYPDPVAIEPGARPAMWLGIVHHRAEPDRLGGLKVYCSPRARTDVIETLGRQWSGFEGLSPIPENDDLFRYAGLAIELCAHGDPAYKIYLRARTRNVAVPMKLVRHFGDPAWQTLSEFTACGVDAADLHNFDYFVCCSRRGNETPSYTVSLITRPSDDITALARALAARHHGTTRAIDAMAHAARDRGAAWRYTALGLGFSSEHGIDKLNVYGTPMWESTSEATAVTSARPLGRSEVAR</sequence>